<reference evidence="2 3" key="1">
    <citation type="submission" date="2020-04" db="EMBL/GenBank/DDBJ databases">
        <title>Flammeovirgaceae bacterium KN852 isolated from deep sea.</title>
        <authorList>
            <person name="Zhang D.-C."/>
        </authorList>
    </citation>
    <scope>NUCLEOTIDE SEQUENCE [LARGE SCALE GENOMIC DNA]</scope>
    <source>
        <strain evidence="2 3">KN852</strain>
    </source>
</reference>
<dbReference type="RefSeq" id="WP_169684757.1">
    <property type="nucleotide sequence ID" value="NZ_JABBNU010000012.1"/>
</dbReference>
<dbReference type="Proteomes" id="UP000559010">
    <property type="component" value="Unassembled WGS sequence"/>
</dbReference>
<comment type="caution">
    <text evidence="2">The sequence shown here is derived from an EMBL/GenBank/DDBJ whole genome shotgun (WGS) entry which is preliminary data.</text>
</comment>
<sequence length="195" mass="22054">MKKIFFGIWVLVILSSIGYIFYEQEYRFLLPTPVPEDLVQVERGDSVNISSIDLSGKTFIHFYNRECPCSRFNIDEFKKMVTDYGDSVNFIAVIEATDKKELSEFISKYDLGIKTVIDNDGNIAKALGVYSTPQAVIVEDHHIFYKGNYNKARFCTSKNTRFAELALKALAAGTSPPNFPELAYISYGCELPANK</sequence>
<dbReference type="InterPro" id="IPR036249">
    <property type="entry name" value="Thioredoxin-like_sf"/>
</dbReference>
<dbReference type="PANTHER" id="PTHR42852">
    <property type="entry name" value="THIOL:DISULFIDE INTERCHANGE PROTEIN DSBE"/>
    <property type="match status" value="1"/>
</dbReference>
<keyword evidence="3" id="KW-1185">Reference proteome</keyword>
<dbReference type="InterPro" id="IPR050553">
    <property type="entry name" value="Thioredoxin_ResA/DsbE_sf"/>
</dbReference>
<dbReference type="GO" id="GO:0016491">
    <property type="term" value="F:oxidoreductase activity"/>
    <property type="evidence" value="ECO:0007669"/>
    <property type="project" value="InterPro"/>
</dbReference>
<dbReference type="Pfam" id="PF20029">
    <property type="entry name" value="DUF6436"/>
    <property type="match status" value="1"/>
</dbReference>
<dbReference type="PANTHER" id="PTHR42852:SF17">
    <property type="entry name" value="THIOREDOXIN-LIKE PROTEIN HI_1115"/>
    <property type="match status" value="1"/>
</dbReference>
<evidence type="ECO:0000313" key="2">
    <source>
        <dbReference type="EMBL" id="NMM50393.1"/>
    </source>
</evidence>
<organism evidence="2 3">
    <name type="scientific">Marinigracilibium pacificum</name>
    <dbReference type="NCBI Taxonomy" id="2729599"/>
    <lineage>
        <taxon>Bacteria</taxon>
        <taxon>Pseudomonadati</taxon>
        <taxon>Bacteroidota</taxon>
        <taxon>Cytophagia</taxon>
        <taxon>Cytophagales</taxon>
        <taxon>Flammeovirgaceae</taxon>
        <taxon>Marinigracilibium</taxon>
    </lineage>
</organism>
<gene>
    <name evidence="2" type="ORF">HH304_18430</name>
</gene>
<proteinExistence type="predicted"/>
<dbReference type="InterPro" id="IPR045494">
    <property type="entry name" value="DUF6436"/>
</dbReference>
<name>A0A848J0S4_9BACT</name>
<dbReference type="GO" id="GO:0016209">
    <property type="term" value="F:antioxidant activity"/>
    <property type="evidence" value="ECO:0007669"/>
    <property type="project" value="InterPro"/>
</dbReference>
<dbReference type="Gene3D" id="3.40.30.10">
    <property type="entry name" value="Glutaredoxin"/>
    <property type="match status" value="1"/>
</dbReference>
<evidence type="ECO:0000259" key="1">
    <source>
        <dbReference type="Pfam" id="PF20029"/>
    </source>
</evidence>
<feature type="domain" description="DUF6436" evidence="1">
    <location>
        <begin position="54"/>
        <end position="177"/>
    </location>
</feature>
<dbReference type="SUPFAM" id="SSF52833">
    <property type="entry name" value="Thioredoxin-like"/>
    <property type="match status" value="1"/>
</dbReference>
<dbReference type="EMBL" id="JABBNU010000012">
    <property type="protein sequence ID" value="NMM50393.1"/>
    <property type="molecule type" value="Genomic_DNA"/>
</dbReference>
<dbReference type="AlphaFoldDB" id="A0A848J0S4"/>
<evidence type="ECO:0000313" key="3">
    <source>
        <dbReference type="Proteomes" id="UP000559010"/>
    </source>
</evidence>
<accession>A0A848J0S4</accession>
<protein>
    <submittedName>
        <fullName evidence="2">Redoxin domain-containing protein</fullName>
    </submittedName>
</protein>